<evidence type="ECO:0000256" key="1">
    <source>
        <dbReference type="SAM" id="MobiDB-lite"/>
    </source>
</evidence>
<dbReference type="Gramene" id="ERN06517">
    <property type="protein sequence ID" value="ERN06517"/>
    <property type="gene ID" value="AMTR_s00058p00082800"/>
</dbReference>
<dbReference type="HOGENOM" id="CLU_033593_2_0_1"/>
<reference evidence="4" key="1">
    <citation type="journal article" date="2013" name="Science">
        <title>The Amborella genome and the evolution of flowering plants.</title>
        <authorList>
            <consortium name="Amborella Genome Project"/>
        </authorList>
    </citation>
    <scope>NUCLEOTIDE SEQUENCE [LARGE SCALE GENOMIC DNA]</scope>
</reference>
<dbReference type="STRING" id="13333.W1P9D7"/>
<keyword evidence="4" id="KW-1185">Reference proteome</keyword>
<dbReference type="PANTHER" id="PTHR31558">
    <property type="entry name" value="CW14 PROTEIN"/>
    <property type="match status" value="1"/>
</dbReference>
<dbReference type="AlphaFoldDB" id="W1P9D7"/>
<evidence type="ECO:0000313" key="4">
    <source>
        <dbReference type="Proteomes" id="UP000017836"/>
    </source>
</evidence>
<proteinExistence type="predicted"/>
<evidence type="ECO:0000313" key="3">
    <source>
        <dbReference type="EMBL" id="ERN06517.1"/>
    </source>
</evidence>
<sequence>MYDFSSCALRHRAESFLRRFDWVIGAGAQFSVGNSKTNALVHCLTTQARAGIHQGLKPESLIIAQRKTRSRKKFLLRSGRRRRTKNSSTVSDAPKTCTSEATNSIADFAISEFVHMDFEKGANARGTFHLTQLQWHCSQFDTNGICQEEAWFDSVSFLESDSDDDFSSVHGDFFPSTGHALNNASSGASCFMDAICKIEDICDSTPVSLTVERYLKIDGGKAERFLNKGEPKKEADAFGVRSAQGYGFSSGTKSDETKPRALGSEVGHKRKKPLDDPYGSSNGRREDAFTSPEEKNHDLSLKQMAKSCLPRLVPTLSFNDKTQPLSPGPPSQRKKAAVIRLSLKRCSYDGCENTEICKGTSKRFLYRPRAGLQVPCTLGEKPMQGCWSALEPSVFKLRGENYFRDKKKSPAANYTPFIAIGVDLFVCPRKVNHIAQYLDLPSMKSQEKIPPLLIVNIQLPTYPAAMFVGDTDGEGMSLVLYFKLSENLEKEISAHCQESIKKMIDDEVEKVKGFASESVVPFRERLKIMARVVNPEDLHLSATERKLLHAYNEKPVLSRPQHAFYRGPNYFEIDLDIHRFSYISRKGLDAFRERLKYGILDLGLTIQAQKPEELPEQVLSCVRLNKLDFTDNGQIPNLVTLDDDQFDGFRPSFQR</sequence>
<gene>
    <name evidence="3" type="ORF">AMTR_s00058p00082800</name>
</gene>
<feature type="domain" description="Protein ENHANCED DISEASE RESISTANCE 2 C-terminal" evidence="2">
    <location>
        <begin position="387"/>
        <end position="628"/>
    </location>
</feature>
<dbReference type="OMA" id="YLICPRA"/>
<dbReference type="PANTHER" id="PTHR31558:SF40">
    <property type="entry name" value="EXPRESSED PROTEIN"/>
    <property type="match status" value="1"/>
</dbReference>
<name>W1P9D7_AMBTC</name>
<dbReference type="InterPro" id="IPR009769">
    <property type="entry name" value="EDR2_C"/>
</dbReference>
<protein>
    <recommendedName>
        <fullName evidence="2">Protein ENHANCED DISEASE RESISTANCE 2 C-terminal domain-containing protein</fullName>
    </recommendedName>
</protein>
<feature type="compositionally biased region" description="Basic and acidic residues" evidence="1">
    <location>
        <begin position="283"/>
        <end position="298"/>
    </location>
</feature>
<evidence type="ECO:0000259" key="2">
    <source>
        <dbReference type="Pfam" id="PF07059"/>
    </source>
</evidence>
<dbReference type="Pfam" id="PF07059">
    <property type="entry name" value="EDR2_C"/>
    <property type="match status" value="1"/>
</dbReference>
<dbReference type="EMBL" id="KI393888">
    <property type="protein sequence ID" value="ERN06517.1"/>
    <property type="molecule type" value="Genomic_DNA"/>
</dbReference>
<accession>W1P9D7</accession>
<dbReference type="eggNOG" id="ENOG502QQV7">
    <property type="taxonomic scope" value="Eukaryota"/>
</dbReference>
<organism evidence="3 4">
    <name type="scientific">Amborella trichopoda</name>
    <dbReference type="NCBI Taxonomy" id="13333"/>
    <lineage>
        <taxon>Eukaryota</taxon>
        <taxon>Viridiplantae</taxon>
        <taxon>Streptophyta</taxon>
        <taxon>Embryophyta</taxon>
        <taxon>Tracheophyta</taxon>
        <taxon>Spermatophyta</taxon>
        <taxon>Magnoliopsida</taxon>
        <taxon>Amborellales</taxon>
        <taxon>Amborellaceae</taxon>
        <taxon>Amborella</taxon>
    </lineage>
</organism>
<dbReference type="Proteomes" id="UP000017836">
    <property type="component" value="Unassembled WGS sequence"/>
</dbReference>
<feature type="region of interest" description="Disordered" evidence="1">
    <location>
        <begin position="247"/>
        <end position="298"/>
    </location>
</feature>